<evidence type="ECO:0000256" key="4">
    <source>
        <dbReference type="ARBA" id="ARBA00022840"/>
    </source>
</evidence>
<dbReference type="Pfam" id="PF00664">
    <property type="entry name" value="ABC_membrane"/>
    <property type="match status" value="1"/>
</dbReference>
<accession>B5CU54</accession>
<reference evidence="9 10" key="1">
    <citation type="submission" date="2008-08" db="EMBL/GenBank/DDBJ databases">
        <title>Draft genome sequence of Bacteroides plebeius (DSM 17135).</title>
        <authorList>
            <person name="Sudarsanam P."/>
            <person name="Ley R."/>
            <person name="Guruge J."/>
            <person name="Turnbaugh P.J."/>
            <person name="Mahowald M."/>
            <person name="Liep D."/>
            <person name="Gordon J."/>
        </authorList>
    </citation>
    <scope>NUCLEOTIDE SEQUENCE [LARGE SCALE GENOMIC DNA]</scope>
    <source>
        <strain evidence="10">DSM 17135 / JCM 12973 / M2</strain>
    </source>
</reference>
<dbReference type="PANTHER" id="PTHR24221">
    <property type="entry name" value="ATP-BINDING CASSETTE SUB-FAMILY B"/>
    <property type="match status" value="1"/>
</dbReference>
<protein>
    <submittedName>
        <fullName evidence="9">ABC transporter, ATP-binding protein</fullName>
    </submittedName>
</protein>
<keyword evidence="4 9" id="KW-0067">ATP-binding</keyword>
<dbReference type="HOGENOM" id="CLU_000604_84_3_10"/>
<dbReference type="InterPro" id="IPR003593">
    <property type="entry name" value="AAA+_ATPase"/>
</dbReference>
<dbReference type="Gene3D" id="1.20.1560.10">
    <property type="entry name" value="ABC transporter type 1, transmembrane domain"/>
    <property type="match status" value="1"/>
</dbReference>
<dbReference type="Pfam" id="PF00005">
    <property type="entry name" value="ABC_tran"/>
    <property type="match status" value="1"/>
</dbReference>
<reference evidence="9 10" key="2">
    <citation type="submission" date="2008-08" db="EMBL/GenBank/DDBJ databases">
        <authorList>
            <person name="Fulton L."/>
            <person name="Clifton S."/>
            <person name="Fulton B."/>
            <person name="Xu J."/>
            <person name="Minx P."/>
            <person name="Pepin K.H."/>
            <person name="Johnson M."/>
            <person name="Thiruvilangam P."/>
            <person name="Bhonagiri V."/>
            <person name="Nash W.E."/>
            <person name="Mardis E.R."/>
            <person name="Wilson R.K."/>
        </authorList>
    </citation>
    <scope>NUCLEOTIDE SEQUENCE [LARGE SCALE GENOMIC DNA]</scope>
    <source>
        <strain evidence="10">DSM 17135 / JCM 12973 / M2</strain>
    </source>
</reference>
<dbReference type="EMBL" id="ABQC02000002">
    <property type="protein sequence ID" value="EDY97261.1"/>
    <property type="molecule type" value="Genomic_DNA"/>
</dbReference>
<dbReference type="GeneID" id="43183864"/>
<evidence type="ECO:0000259" key="7">
    <source>
        <dbReference type="PROSITE" id="PS50893"/>
    </source>
</evidence>
<dbReference type="AlphaFoldDB" id="B5CU54"/>
<evidence type="ECO:0000256" key="1">
    <source>
        <dbReference type="ARBA" id="ARBA00004651"/>
    </source>
</evidence>
<keyword evidence="3" id="KW-0547">Nucleotide-binding</keyword>
<dbReference type="SMART" id="SM00382">
    <property type="entry name" value="AAA"/>
    <property type="match status" value="1"/>
</dbReference>
<comment type="subcellular location">
    <subcellularLocation>
        <location evidence="1">Cell membrane</location>
        <topology evidence="1">Multi-pass membrane protein</topology>
    </subcellularLocation>
</comment>
<comment type="caution">
    <text evidence="9">The sequence shown here is derived from an EMBL/GenBank/DDBJ whole genome shotgun (WGS) entry which is preliminary data.</text>
</comment>
<evidence type="ECO:0000259" key="8">
    <source>
        <dbReference type="PROSITE" id="PS50929"/>
    </source>
</evidence>
<evidence type="ECO:0000313" key="9">
    <source>
        <dbReference type="EMBL" id="EDY97261.1"/>
    </source>
</evidence>
<dbReference type="SUPFAM" id="SSF52540">
    <property type="entry name" value="P-loop containing nucleoside triphosphate hydrolases"/>
    <property type="match status" value="1"/>
</dbReference>
<dbReference type="Gene3D" id="3.40.50.300">
    <property type="entry name" value="P-loop containing nucleotide triphosphate hydrolases"/>
    <property type="match status" value="1"/>
</dbReference>
<dbReference type="RefSeq" id="WP_007559267.1">
    <property type="nucleotide sequence ID" value="NZ_DS990122.1"/>
</dbReference>
<dbReference type="SUPFAM" id="SSF90123">
    <property type="entry name" value="ABC transporter transmembrane region"/>
    <property type="match status" value="1"/>
</dbReference>
<dbReference type="InterPro" id="IPR036640">
    <property type="entry name" value="ABC1_TM_sf"/>
</dbReference>
<organism evidence="9 10">
    <name type="scientific">Phocaeicola plebeius (strain DSM 17135 / JCM 12973 / CCUG 54634 / M2)</name>
    <name type="common">Bacteroides plebeius</name>
    <dbReference type="NCBI Taxonomy" id="484018"/>
    <lineage>
        <taxon>Bacteria</taxon>
        <taxon>Pseudomonadati</taxon>
        <taxon>Bacteroidota</taxon>
        <taxon>Bacteroidia</taxon>
        <taxon>Bacteroidales</taxon>
        <taxon>Bacteroidaceae</taxon>
        <taxon>Phocaeicola</taxon>
    </lineage>
</organism>
<keyword evidence="6" id="KW-0472">Membrane</keyword>
<dbReference type="Proteomes" id="UP000003452">
    <property type="component" value="Unassembled WGS sequence"/>
</dbReference>
<dbReference type="InterPro" id="IPR017871">
    <property type="entry name" value="ABC_transporter-like_CS"/>
</dbReference>
<sequence>MHRITKYWYQLIKKYYASILFISVIGAVDVALSLSTITLSKRLIDTATGVQSGSLLTVLAIFSVIILTSILLDAIISAFKVRFNTKLVNSLRSDIFTHLMRAEWQKLQNFHSGDIMTRISSDINEIKSLLSGTMPDLVAILLKLGGGYIMLYTMDAQLALILLVLIPGAIIISKIYFKKMRHYSRLIKESNSKVHLFFQESIQNYGMAKALRLEGMFKKILNERQTDYREKIKKQNILSLFSRGILSIGFSFGYLLVFGWSAYRLQQGEITFGTMTAFLQLVNTIQAPALALLYTVPTFISAYTSTERIIELQNLPEEKRSGKGILLPDLKQIDICNVSYSYVNSKQILKDCSVSFHRGTMTALVGETGCGKTTLIRLILALMPVEKGEIILRTETDEYQASVDTRVNFSYVPQQSCLFSGTIRDNLRMGKANATDEEITNALQKAAANFVFQLPDGINTMLKEGGRGLSGGQIQRLAIARALLHPSPVLLLDEITSSLDEETEKDIVQSLKQLAPEKIIIFVTHKIQVAAACDYVYKM</sequence>
<dbReference type="CDD" id="cd07346">
    <property type="entry name" value="ABC_6TM_exporters"/>
    <property type="match status" value="1"/>
</dbReference>
<gene>
    <name evidence="9" type="ORF">BACPLE_00048</name>
</gene>
<dbReference type="PROSITE" id="PS50893">
    <property type="entry name" value="ABC_TRANSPORTER_2"/>
    <property type="match status" value="1"/>
</dbReference>
<dbReference type="GO" id="GO:0005524">
    <property type="term" value="F:ATP binding"/>
    <property type="evidence" value="ECO:0007669"/>
    <property type="project" value="UniProtKB-KW"/>
</dbReference>
<feature type="domain" description="ABC transporter" evidence="7">
    <location>
        <begin position="333"/>
        <end position="539"/>
    </location>
</feature>
<name>B5CU54_PHOPM</name>
<dbReference type="PANTHER" id="PTHR24221:SF654">
    <property type="entry name" value="ATP-BINDING CASSETTE SUB-FAMILY B MEMBER 6"/>
    <property type="match status" value="1"/>
</dbReference>
<proteinExistence type="predicted"/>
<evidence type="ECO:0000256" key="3">
    <source>
        <dbReference type="ARBA" id="ARBA00022741"/>
    </source>
</evidence>
<dbReference type="OrthoDB" id="9762778at2"/>
<evidence type="ECO:0000256" key="5">
    <source>
        <dbReference type="ARBA" id="ARBA00022989"/>
    </source>
</evidence>
<evidence type="ECO:0000313" key="10">
    <source>
        <dbReference type="Proteomes" id="UP000003452"/>
    </source>
</evidence>
<keyword evidence="5" id="KW-1133">Transmembrane helix</keyword>
<feature type="domain" description="ABC transmembrane type-1" evidence="8">
    <location>
        <begin position="20"/>
        <end position="301"/>
    </location>
</feature>
<dbReference type="PROSITE" id="PS00211">
    <property type="entry name" value="ABC_TRANSPORTER_1"/>
    <property type="match status" value="1"/>
</dbReference>
<dbReference type="PROSITE" id="PS50929">
    <property type="entry name" value="ABC_TM1F"/>
    <property type="match status" value="1"/>
</dbReference>
<dbReference type="InterPro" id="IPR003439">
    <property type="entry name" value="ABC_transporter-like_ATP-bd"/>
</dbReference>
<evidence type="ECO:0000256" key="6">
    <source>
        <dbReference type="ARBA" id="ARBA00023136"/>
    </source>
</evidence>
<dbReference type="GO" id="GO:0140359">
    <property type="term" value="F:ABC-type transporter activity"/>
    <property type="evidence" value="ECO:0007669"/>
    <property type="project" value="InterPro"/>
</dbReference>
<dbReference type="GO" id="GO:0005886">
    <property type="term" value="C:plasma membrane"/>
    <property type="evidence" value="ECO:0007669"/>
    <property type="project" value="UniProtKB-SubCell"/>
</dbReference>
<dbReference type="eggNOG" id="COG1132">
    <property type="taxonomic scope" value="Bacteria"/>
</dbReference>
<dbReference type="InterPro" id="IPR027417">
    <property type="entry name" value="P-loop_NTPase"/>
</dbReference>
<keyword evidence="2" id="KW-0812">Transmembrane</keyword>
<evidence type="ECO:0000256" key="2">
    <source>
        <dbReference type="ARBA" id="ARBA00022692"/>
    </source>
</evidence>
<dbReference type="InterPro" id="IPR039421">
    <property type="entry name" value="Type_1_exporter"/>
</dbReference>
<dbReference type="GO" id="GO:0016887">
    <property type="term" value="F:ATP hydrolysis activity"/>
    <property type="evidence" value="ECO:0007669"/>
    <property type="project" value="InterPro"/>
</dbReference>
<dbReference type="InterPro" id="IPR011527">
    <property type="entry name" value="ABC1_TM_dom"/>
</dbReference>